<proteinExistence type="predicted"/>
<dbReference type="Proteomes" id="UP000176822">
    <property type="component" value="Unassembled WGS sequence"/>
</dbReference>
<dbReference type="AlphaFoldDB" id="A0A1F4Z0K2"/>
<organism evidence="1 2">
    <name type="scientific">Candidatus Amesbacteria bacterium RIFCSPLOWO2_01_FULL_47_33</name>
    <dbReference type="NCBI Taxonomy" id="1797258"/>
    <lineage>
        <taxon>Bacteria</taxon>
        <taxon>Candidatus Amesiibacteriota</taxon>
    </lineage>
</organism>
<evidence type="ECO:0000313" key="1">
    <source>
        <dbReference type="EMBL" id="OGC99607.1"/>
    </source>
</evidence>
<dbReference type="EMBL" id="MEXM01000057">
    <property type="protein sequence ID" value="OGC99607.1"/>
    <property type="molecule type" value="Genomic_DNA"/>
</dbReference>
<name>A0A1F4Z0K2_9BACT</name>
<sequence>MALKEKPSEAEYLRTRIRQERINKVGDILVKAVLAELQIETARLSDDGGSIYGVPVVKAPDVIDILSHFNWPFRVVKRHEGVTEGSIDLTL</sequence>
<accession>A0A1F4Z0K2</accession>
<gene>
    <name evidence="1" type="ORF">A2972_02505</name>
</gene>
<evidence type="ECO:0000313" key="2">
    <source>
        <dbReference type="Proteomes" id="UP000176822"/>
    </source>
</evidence>
<protein>
    <submittedName>
        <fullName evidence="1">Uncharacterized protein</fullName>
    </submittedName>
</protein>
<comment type="caution">
    <text evidence="1">The sequence shown here is derived from an EMBL/GenBank/DDBJ whole genome shotgun (WGS) entry which is preliminary data.</text>
</comment>
<reference evidence="1 2" key="1">
    <citation type="journal article" date="2016" name="Nat. Commun.">
        <title>Thousands of microbial genomes shed light on interconnected biogeochemical processes in an aquifer system.</title>
        <authorList>
            <person name="Anantharaman K."/>
            <person name="Brown C.T."/>
            <person name="Hug L.A."/>
            <person name="Sharon I."/>
            <person name="Castelle C.J."/>
            <person name="Probst A.J."/>
            <person name="Thomas B.C."/>
            <person name="Singh A."/>
            <person name="Wilkins M.J."/>
            <person name="Karaoz U."/>
            <person name="Brodie E.L."/>
            <person name="Williams K.H."/>
            <person name="Hubbard S.S."/>
            <person name="Banfield J.F."/>
        </authorList>
    </citation>
    <scope>NUCLEOTIDE SEQUENCE [LARGE SCALE GENOMIC DNA]</scope>
</reference>